<evidence type="ECO:0000313" key="1">
    <source>
        <dbReference type="EMBL" id="KAF2890696.1"/>
    </source>
</evidence>
<dbReference type="AlphaFoldDB" id="A0A8K0CSY8"/>
<proteinExistence type="predicted"/>
<dbReference type="Proteomes" id="UP000801492">
    <property type="component" value="Unassembled WGS sequence"/>
</dbReference>
<dbReference type="OrthoDB" id="6778907at2759"/>
<dbReference type="PANTHER" id="PTHR10773">
    <property type="entry name" value="DNA-DIRECTED RNA POLYMERASES I, II, AND III SUBUNIT RPABC2"/>
    <property type="match status" value="1"/>
</dbReference>
<gene>
    <name evidence="1" type="ORF">ILUMI_15477</name>
</gene>
<keyword evidence="2" id="KW-1185">Reference proteome</keyword>
<evidence type="ECO:0000313" key="2">
    <source>
        <dbReference type="Proteomes" id="UP000801492"/>
    </source>
</evidence>
<organism evidence="1 2">
    <name type="scientific">Ignelater luminosus</name>
    <name type="common">Cucubano</name>
    <name type="synonym">Pyrophorus luminosus</name>
    <dbReference type="NCBI Taxonomy" id="2038154"/>
    <lineage>
        <taxon>Eukaryota</taxon>
        <taxon>Metazoa</taxon>
        <taxon>Ecdysozoa</taxon>
        <taxon>Arthropoda</taxon>
        <taxon>Hexapoda</taxon>
        <taxon>Insecta</taxon>
        <taxon>Pterygota</taxon>
        <taxon>Neoptera</taxon>
        <taxon>Endopterygota</taxon>
        <taxon>Coleoptera</taxon>
        <taxon>Polyphaga</taxon>
        <taxon>Elateriformia</taxon>
        <taxon>Elateroidea</taxon>
        <taxon>Elateridae</taxon>
        <taxon>Agrypninae</taxon>
        <taxon>Pyrophorini</taxon>
        <taxon>Ignelater</taxon>
    </lineage>
</organism>
<reference evidence="1" key="1">
    <citation type="submission" date="2019-08" db="EMBL/GenBank/DDBJ databases">
        <title>The genome of the North American firefly Photinus pyralis.</title>
        <authorList>
            <consortium name="Photinus pyralis genome working group"/>
            <person name="Fallon T.R."/>
            <person name="Sander Lower S.E."/>
            <person name="Weng J.-K."/>
        </authorList>
    </citation>
    <scope>NUCLEOTIDE SEQUENCE</scope>
    <source>
        <strain evidence="1">TRF0915ILg1</strain>
        <tissue evidence="1">Whole body</tissue>
    </source>
</reference>
<name>A0A8K0CSY8_IGNLU</name>
<accession>A0A8K0CSY8</accession>
<feature type="non-terminal residue" evidence="1">
    <location>
        <position position="1"/>
    </location>
</feature>
<dbReference type="PANTHER" id="PTHR10773:SF19">
    <property type="match status" value="1"/>
</dbReference>
<protein>
    <submittedName>
        <fullName evidence="1">Uncharacterized protein</fullName>
    </submittedName>
</protein>
<dbReference type="EMBL" id="VTPC01047839">
    <property type="protein sequence ID" value="KAF2890696.1"/>
    <property type="molecule type" value="Genomic_DNA"/>
</dbReference>
<comment type="caution">
    <text evidence="1">The sequence shown here is derived from an EMBL/GenBank/DDBJ whole genome shotgun (WGS) entry which is preliminary data.</text>
</comment>
<sequence length="281" mass="32965">MLINCLMIQTKTDYITESEEDRAEDDAYDLKRKRRKVTNTNSVIVKEHALQVTRKVVKGETRAVCCNRKKCKNLGLEYITGKGKKVNAKKFKELQECRLKCRERIDTLKKAKIFREFWAIGAFNKRVAYVAGLITCQEKKYLKKEDGKKHKNRMLTHKYFFNLDGGNTEICKNCFLTTFDITNRFVTSVIRNKLSATSGVVHDDTRGKSEPYNKTPSSDLELVKSHINLIPSYESHYTRKNSARKHLQSYYTLKRMYNKYKIWLPADKKLVSQKIYQTQFE</sequence>